<dbReference type="AlphaFoldDB" id="A0A8B6G0N8"/>
<evidence type="ECO:0000256" key="1">
    <source>
        <dbReference type="SAM" id="MobiDB-lite"/>
    </source>
</evidence>
<feature type="compositionally biased region" description="Basic and acidic residues" evidence="1">
    <location>
        <begin position="204"/>
        <end position="217"/>
    </location>
</feature>
<sequence>MNIMDQFCLFINSEDSLSTFTNNVGGNFKVRLPKRYTLDGSWECALLEVSFIPELEASTRRMYFCSDFMHQSCYPEAAAAAAAKKAKVAAAAKATAATAAAATAAKAAAAAAAAGGFRVQTPFYHDHPTQRRNCHYLVLFNNPIDRQPIMTLGRQMYPSRGDFFLRKFEEATRTPFVYLLVDLKARTPEASRLRTEVLQIGQGETHDEKKEDTHLSEDESSVSSDEDMADKTTDVSSDDAERRDLIACRDCGVVFAHLRGLETHSQQGCGKKNGIALPMTGKDVEDALSGFSMTVCCAEDLPSYVSDRPRTFVVNTDKCDQKGSHWVAFHFPASGPPEFFDSLGRYPETYQRYFRNVLIVNGPEYCVVGNQVQPDDSDTCGLYCIYYVKFRCRGLEMKDIINTFSSTDLIKNDSKLVALFG</sequence>
<name>A0A8B6G0N8_MYTGA</name>
<dbReference type="Proteomes" id="UP000596742">
    <property type="component" value="Unassembled WGS sequence"/>
</dbReference>
<accession>A0A8B6G0N8</accession>
<reference evidence="2" key="1">
    <citation type="submission" date="2018-11" db="EMBL/GenBank/DDBJ databases">
        <authorList>
            <person name="Alioto T."/>
            <person name="Alioto T."/>
        </authorList>
    </citation>
    <scope>NUCLEOTIDE SEQUENCE</scope>
</reference>
<feature type="compositionally biased region" description="Basic and acidic residues" evidence="1">
    <location>
        <begin position="229"/>
        <end position="238"/>
    </location>
</feature>
<dbReference type="SUPFAM" id="SSF54001">
    <property type="entry name" value="Cysteine proteinases"/>
    <property type="match status" value="1"/>
</dbReference>
<proteinExistence type="predicted"/>
<dbReference type="Gene3D" id="3.40.395.10">
    <property type="entry name" value="Adenoviral Proteinase, Chain A"/>
    <property type="match status" value="1"/>
</dbReference>
<protein>
    <submittedName>
        <fullName evidence="2">Uncharacterized protein</fullName>
    </submittedName>
</protein>
<evidence type="ECO:0000313" key="3">
    <source>
        <dbReference type="Proteomes" id="UP000596742"/>
    </source>
</evidence>
<dbReference type="InterPro" id="IPR038765">
    <property type="entry name" value="Papain-like_cys_pep_sf"/>
</dbReference>
<gene>
    <name evidence="2" type="ORF">MGAL_10B002610</name>
</gene>
<feature type="region of interest" description="Disordered" evidence="1">
    <location>
        <begin position="196"/>
        <end position="238"/>
    </location>
</feature>
<organism evidence="2 3">
    <name type="scientific">Mytilus galloprovincialis</name>
    <name type="common">Mediterranean mussel</name>
    <dbReference type="NCBI Taxonomy" id="29158"/>
    <lineage>
        <taxon>Eukaryota</taxon>
        <taxon>Metazoa</taxon>
        <taxon>Spiralia</taxon>
        <taxon>Lophotrochozoa</taxon>
        <taxon>Mollusca</taxon>
        <taxon>Bivalvia</taxon>
        <taxon>Autobranchia</taxon>
        <taxon>Pteriomorphia</taxon>
        <taxon>Mytilida</taxon>
        <taxon>Mytiloidea</taxon>
        <taxon>Mytilidae</taxon>
        <taxon>Mytilinae</taxon>
        <taxon>Mytilus</taxon>
    </lineage>
</organism>
<dbReference type="OrthoDB" id="6427852at2759"/>
<evidence type="ECO:0000313" key="2">
    <source>
        <dbReference type="EMBL" id="VDI57069.1"/>
    </source>
</evidence>
<keyword evidence="3" id="KW-1185">Reference proteome</keyword>
<dbReference type="EMBL" id="UYJE01007687">
    <property type="protein sequence ID" value="VDI57069.1"/>
    <property type="molecule type" value="Genomic_DNA"/>
</dbReference>
<comment type="caution">
    <text evidence="2">The sequence shown here is derived from an EMBL/GenBank/DDBJ whole genome shotgun (WGS) entry which is preliminary data.</text>
</comment>
<feature type="compositionally biased region" description="Acidic residues" evidence="1">
    <location>
        <begin position="218"/>
        <end position="228"/>
    </location>
</feature>